<evidence type="ECO:0000313" key="6">
    <source>
        <dbReference type="Proteomes" id="UP001521116"/>
    </source>
</evidence>
<feature type="domain" description="ABC transporter" evidence="4">
    <location>
        <begin position="28"/>
        <end position="308"/>
    </location>
</feature>
<evidence type="ECO:0000313" key="5">
    <source>
        <dbReference type="EMBL" id="KAL1615280.1"/>
    </source>
</evidence>
<keyword evidence="1" id="KW-0547">Nucleotide-binding</keyword>
<dbReference type="InterPro" id="IPR050334">
    <property type="entry name" value="Molybdenum_import_ModC"/>
</dbReference>
<dbReference type="InterPro" id="IPR003593">
    <property type="entry name" value="AAA+_ATPase"/>
</dbReference>
<comment type="caution">
    <text evidence="5">The sequence shown here is derived from an EMBL/GenBank/DDBJ whole genome shotgun (WGS) entry which is preliminary data.</text>
</comment>
<evidence type="ECO:0000256" key="3">
    <source>
        <dbReference type="SAM" id="MobiDB-lite"/>
    </source>
</evidence>
<dbReference type="InterPro" id="IPR027417">
    <property type="entry name" value="P-loop_NTPase"/>
</dbReference>
<sequence>MRSLAARRLSTTPVRRYAAASRPPGALVRIDNATFYRRHPDAHDPHDASPNPPLYPDLNFTIPVDSSPRRHWAILSPSSANRTTFLQILRGQHLSVPPTARSYPYLQSEEIEKKDPRLRNPNNAIQYVGFDAERGGLAGASTKGAYMSARYESSREITDWSLRDYLMGNTELNADETLAVKPPEAMVERVVRDLNLTHLQEMPVSHLSNGQTRRARIAKALLARPELLLLDGPFMGLDPHTLQHLSGLLHTLAEAQDPRLILSLRPQDVIPDWITNFLVVGHEPKVSVMGDRREVFEFLRDHYLKTAQTNIEFRSAYSKLAGADIRHSDAGSVGKEGVVDVLDKATDEMLALYDVARKMESQGYFDEFSSDPKKAAEMRLKLRRPKKSYEEILTKDGIPYTDHTEIPLGDPVVQMEGVTIKYNDSDTPVLGGWEGGLWWEVRRGQRWGVFGPNGSGKTTLLSLITSDHPQTYSAPVKLFGRSRLPTAGSPGVSIFEIQSRMGHSSPEVHTYFPKHLTVRRVLESAWADTPLTKPRLDHEADQKVDACLRWFRKELHPELGETLDQRGETFRSSRYYKDTNDRCVEITATTLHDEEVLLQPTIEWAETTQFKDLTFSGQRVALFLRAIIKSPDLIILDEAFSGMDELARDKCLLFLNHGETMIFRHVRREAPQLRPQGGRPHESALQQLGRVRVPGLSPEQALVVVAHARDEIPGCVREYLALPEAGADGAATPPPRVGRIDGPISVDWRRWGEIWGYEKRHKMGKRMWRTPAVAQRYEAVMGMGSPIEVYSKSLNTYTGVMGIPGAAKAAVKRMANKKKREEDEAMGAAEKEGGSAGVEGGEEEEGKGKGKGDE</sequence>
<dbReference type="InterPro" id="IPR003439">
    <property type="entry name" value="ABC_transporter-like_ATP-bd"/>
</dbReference>
<reference evidence="5 6" key="1">
    <citation type="submission" date="2024-02" db="EMBL/GenBank/DDBJ databases">
        <title>De novo assembly and annotation of 12 fungi associated with fruit tree decline syndrome in Ontario, Canada.</title>
        <authorList>
            <person name="Sulman M."/>
            <person name="Ellouze W."/>
            <person name="Ilyukhin E."/>
        </authorList>
    </citation>
    <scope>NUCLEOTIDE SEQUENCE [LARGE SCALE GENOMIC DNA]</scope>
    <source>
        <strain evidence="5 6">M1-105</strain>
    </source>
</reference>
<protein>
    <recommendedName>
        <fullName evidence="4">ABC transporter domain-containing protein</fullName>
    </recommendedName>
</protein>
<dbReference type="Gene3D" id="3.40.50.300">
    <property type="entry name" value="P-loop containing nucleotide triphosphate hydrolases"/>
    <property type="match status" value="2"/>
</dbReference>
<organism evidence="5 6">
    <name type="scientific">Neofusicoccum ribis</name>
    <dbReference type="NCBI Taxonomy" id="45134"/>
    <lineage>
        <taxon>Eukaryota</taxon>
        <taxon>Fungi</taxon>
        <taxon>Dikarya</taxon>
        <taxon>Ascomycota</taxon>
        <taxon>Pezizomycotina</taxon>
        <taxon>Dothideomycetes</taxon>
        <taxon>Dothideomycetes incertae sedis</taxon>
        <taxon>Botryosphaeriales</taxon>
        <taxon>Botryosphaeriaceae</taxon>
        <taxon>Neofusicoccum</taxon>
    </lineage>
</organism>
<keyword evidence="2" id="KW-0067">ATP-binding</keyword>
<feature type="region of interest" description="Disordered" evidence="3">
    <location>
        <begin position="814"/>
        <end position="854"/>
    </location>
</feature>
<evidence type="ECO:0000256" key="2">
    <source>
        <dbReference type="ARBA" id="ARBA00022840"/>
    </source>
</evidence>
<keyword evidence="6" id="KW-1185">Reference proteome</keyword>
<gene>
    <name evidence="5" type="ORF">SLS56_011866</name>
</gene>
<dbReference type="EMBL" id="JAJVDC020000323">
    <property type="protein sequence ID" value="KAL1615280.1"/>
    <property type="molecule type" value="Genomic_DNA"/>
</dbReference>
<proteinExistence type="predicted"/>
<dbReference type="SMART" id="SM00382">
    <property type="entry name" value="AAA"/>
    <property type="match status" value="2"/>
</dbReference>
<dbReference type="Proteomes" id="UP001521116">
    <property type="component" value="Unassembled WGS sequence"/>
</dbReference>
<evidence type="ECO:0000256" key="1">
    <source>
        <dbReference type="ARBA" id="ARBA00022741"/>
    </source>
</evidence>
<dbReference type="SUPFAM" id="SSF52540">
    <property type="entry name" value="P-loop containing nucleoside triphosphate hydrolases"/>
    <property type="match status" value="2"/>
</dbReference>
<accession>A0ABR3SBX2</accession>
<evidence type="ECO:0000259" key="4">
    <source>
        <dbReference type="PROSITE" id="PS50893"/>
    </source>
</evidence>
<dbReference type="PANTHER" id="PTHR43514">
    <property type="entry name" value="ABC TRANSPORTER I FAMILY MEMBER 10"/>
    <property type="match status" value="1"/>
</dbReference>
<name>A0ABR3SBX2_9PEZI</name>
<dbReference type="PROSITE" id="PS50893">
    <property type="entry name" value="ABC_TRANSPORTER_2"/>
    <property type="match status" value="1"/>
</dbReference>
<dbReference type="PANTHER" id="PTHR43514:SF4">
    <property type="entry name" value="ABC TRANSPORTER I FAMILY MEMBER 10"/>
    <property type="match status" value="1"/>
</dbReference>
<dbReference type="Pfam" id="PF00005">
    <property type="entry name" value="ABC_tran"/>
    <property type="match status" value="2"/>
</dbReference>
<feature type="region of interest" description="Disordered" evidence="3">
    <location>
        <begin position="1"/>
        <end position="20"/>
    </location>
</feature>